<feature type="coiled-coil region" evidence="1">
    <location>
        <begin position="3"/>
        <end position="269"/>
    </location>
</feature>
<reference evidence="2" key="1">
    <citation type="journal article" date="2015" name="Nature">
        <title>Complex archaea that bridge the gap between prokaryotes and eukaryotes.</title>
        <authorList>
            <person name="Spang A."/>
            <person name="Saw J.H."/>
            <person name="Jorgensen S.L."/>
            <person name="Zaremba-Niedzwiedzka K."/>
            <person name="Martijn J."/>
            <person name="Lind A.E."/>
            <person name="van Eijk R."/>
            <person name="Schleper C."/>
            <person name="Guy L."/>
            <person name="Ettema T.J."/>
        </authorList>
    </citation>
    <scope>NUCLEOTIDE SEQUENCE</scope>
</reference>
<dbReference type="Gene3D" id="1.20.120.330">
    <property type="entry name" value="Nucleotidyltransferases domain 2"/>
    <property type="match status" value="1"/>
</dbReference>
<gene>
    <name evidence="2" type="ORF">LCGC14_0707810</name>
</gene>
<keyword evidence="1" id="KW-0175">Coiled coil</keyword>
<evidence type="ECO:0000256" key="1">
    <source>
        <dbReference type="SAM" id="Coils"/>
    </source>
</evidence>
<comment type="caution">
    <text evidence="2">The sequence shown here is derived from an EMBL/GenBank/DDBJ whole genome shotgun (WGS) entry which is preliminary data.</text>
</comment>
<name>A0A0F9QFX6_9ZZZZ</name>
<evidence type="ECO:0000313" key="2">
    <source>
        <dbReference type="EMBL" id="KKN42975.1"/>
    </source>
</evidence>
<sequence>MSEVILEKKISTLENKIRELKLESEKRDRDVHQYLDKIDQLEDSVMKLEGLIPEEDGKKKSRKKQAVNSRLHYELDEKEKQIRELKMRMGYLRKDKTQLQQEIENYKISQQSVIRVEDLREKSPLNALVAELQDKINKQKSLINELNGKVKHSEKFDERLKDKDNIIEAYSSEINELNQKLSKLSTTSEHEKSGTSMAKTLIEDLQTQLNKSKNQILTLKQKLSKLEKKSKKSERKDVQSKITKFEAQVTELNETLSVRDNEISNLKNEISSVRKSIISINPNQPDNSSSEMIKTLKEDLQNQLNKSKLQVKSLQEQISKLKTRESSRNNESNKEIKGKLKMQREMAIFLQKQLDSKEGEIETIKNEAVQIKKRYRQLESQVNSKDQKFNDLQRQIEKISAQTSSATPDNPHLALRLRELKGINQDLQSKNRDLKYEIAQLRKN</sequence>
<dbReference type="EMBL" id="LAZR01001544">
    <property type="protein sequence ID" value="KKN42975.1"/>
    <property type="molecule type" value="Genomic_DNA"/>
</dbReference>
<feature type="coiled-coil region" evidence="1">
    <location>
        <begin position="297"/>
        <end position="444"/>
    </location>
</feature>
<proteinExistence type="predicted"/>
<protein>
    <submittedName>
        <fullName evidence="2">Uncharacterized protein</fullName>
    </submittedName>
</protein>
<dbReference type="Gene3D" id="1.10.287.1490">
    <property type="match status" value="1"/>
</dbReference>
<organism evidence="2">
    <name type="scientific">marine sediment metagenome</name>
    <dbReference type="NCBI Taxonomy" id="412755"/>
    <lineage>
        <taxon>unclassified sequences</taxon>
        <taxon>metagenomes</taxon>
        <taxon>ecological metagenomes</taxon>
    </lineage>
</organism>
<accession>A0A0F9QFX6</accession>
<dbReference type="AlphaFoldDB" id="A0A0F9QFX6"/>